<dbReference type="Proteomes" id="UP001501682">
    <property type="component" value="Unassembled WGS sequence"/>
</dbReference>
<comment type="caution">
    <text evidence="1">The sequence shown here is derived from an EMBL/GenBank/DDBJ whole genome shotgun (WGS) entry which is preliminary data.</text>
</comment>
<proteinExistence type="predicted"/>
<evidence type="ECO:0000313" key="2">
    <source>
        <dbReference type="Proteomes" id="UP001501682"/>
    </source>
</evidence>
<evidence type="ECO:0000313" key="1">
    <source>
        <dbReference type="EMBL" id="GAA4242881.1"/>
    </source>
</evidence>
<organism evidence="1 2">
    <name type="scientific">Winogradskyella damuponensis</name>
    <dbReference type="NCBI Taxonomy" id="943939"/>
    <lineage>
        <taxon>Bacteria</taxon>
        <taxon>Pseudomonadati</taxon>
        <taxon>Bacteroidota</taxon>
        <taxon>Flavobacteriia</taxon>
        <taxon>Flavobacteriales</taxon>
        <taxon>Flavobacteriaceae</taxon>
        <taxon>Winogradskyella</taxon>
    </lineage>
</organism>
<reference evidence="2" key="1">
    <citation type="journal article" date="2019" name="Int. J. Syst. Evol. Microbiol.">
        <title>The Global Catalogue of Microorganisms (GCM) 10K type strain sequencing project: providing services to taxonomists for standard genome sequencing and annotation.</title>
        <authorList>
            <consortium name="The Broad Institute Genomics Platform"/>
            <consortium name="The Broad Institute Genome Sequencing Center for Infectious Disease"/>
            <person name="Wu L."/>
            <person name="Ma J."/>
        </authorList>
    </citation>
    <scope>NUCLEOTIDE SEQUENCE [LARGE SCALE GENOMIC DNA]</scope>
    <source>
        <strain evidence="2">JCM 17633</strain>
    </source>
</reference>
<sequence>MLGREYSKVTSVKPTTCSIFVKGLGCGVLICAFTENIKVKANVNSTNFFIFYSVKCLFLTVVKLQLKLCYKC</sequence>
<protein>
    <submittedName>
        <fullName evidence="1">Uncharacterized protein</fullName>
    </submittedName>
</protein>
<keyword evidence="2" id="KW-1185">Reference proteome</keyword>
<gene>
    <name evidence="1" type="ORF">GCM10022292_15020</name>
</gene>
<dbReference type="EMBL" id="BAABCB010000015">
    <property type="protein sequence ID" value="GAA4242881.1"/>
    <property type="molecule type" value="Genomic_DNA"/>
</dbReference>
<accession>A0ABP8CSF5</accession>
<name>A0ABP8CSF5_9FLAO</name>